<organism evidence="8 9">
    <name type="scientific">Cardiocondyla obscurior</name>
    <dbReference type="NCBI Taxonomy" id="286306"/>
    <lineage>
        <taxon>Eukaryota</taxon>
        <taxon>Metazoa</taxon>
        <taxon>Ecdysozoa</taxon>
        <taxon>Arthropoda</taxon>
        <taxon>Hexapoda</taxon>
        <taxon>Insecta</taxon>
        <taxon>Pterygota</taxon>
        <taxon>Neoptera</taxon>
        <taxon>Endopterygota</taxon>
        <taxon>Hymenoptera</taxon>
        <taxon>Apocrita</taxon>
        <taxon>Aculeata</taxon>
        <taxon>Formicoidea</taxon>
        <taxon>Formicidae</taxon>
        <taxon>Myrmicinae</taxon>
        <taxon>Cardiocondyla</taxon>
    </lineage>
</organism>
<dbReference type="GO" id="GO:0006974">
    <property type="term" value="P:DNA damage response"/>
    <property type="evidence" value="ECO:0007669"/>
    <property type="project" value="InterPro"/>
</dbReference>
<dbReference type="AlphaFoldDB" id="A0AAW2H0J5"/>
<evidence type="ECO:0000256" key="1">
    <source>
        <dbReference type="ARBA" id="ARBA00004123"/>
    </source>
</evidence>
<dbReference type="GO" id="GO:0042393">
    <property type="term" value="F:histone binding"/>
    <property type="evidence" value="ECO:0007669"/>
    <property type="project" value="InterPro"/>
</dbReference>
<dbReference type="InterPro" id="IPR019361">
    <property type="entry name" value="HPF1"/>
</dbReference>
<comment type="caution">
    <text evidence="8">The sequence shown here is derived from an EMBL/GenBank/DDBJ whole genome shotgun (WGS) entry which is preliminary data.</text>
</comment>
<gene>
    <name evidence="8" type="ORF">PUN28_000694</name>
</gene>
<feature type="compositionally biased region" description="Basic residues" evidence="6">
    <location>
        <begin position="35"/>
        <end position="46"/>
    </location>
</feature>
<sequence>MWFRMSSDKDTQLQAYEDDSRVPCQYGDKCYQKNPQHHSKYKHPPKQKTVEKETEKIITGEKRTYPFKNCKKAQSKSPEKKFQKTHQPSEKNVHNLSPSPERTNVLEDNKKNDNEICSEKAETSNKEISNNCDAHKPTEYNATENISIADAKKIIMDLFLVEMPEDFFQFYKFCKSILKDNPLLACKSVCLKLVGPYDVLDGKIKNMLSSEDEKEKYLAHWRYYYDLPEFQTIVKCNDKEGLHFGYWRDDAVEKPVFVAKNRANVNGVFEPVAENIFGAIDVYLKNKLTLANPFEKTSIMRLHSQLKNFAEQHSITLEKNTANMRAREKRVVARTLHKAGIVVPYDKKTQLGYRDLAATDNNLQKTLKEIEKASTTEERKIPLAKLDEIMRLATIAADECDFGTCLELGHDLFSTGGIHVQTRALQMLSIAYIHLKRPQLLKILKAHLKNRKKECELSVI</sequence>
<feature type="domain" description="PBZ-type" evidence="7">
    <location>
        <begin position="21"/>
        <end position="46"/>
    </location>
</feature>
<dbReference type="PANTHER" id="PTHR13386">
    <property type="entry name" value="HISTONE PARYLATION FACTOR 1"/>
    <property type="match status" value="1"/>
</dbReference>
<evidence type="ECO:0000256" key="2">
    <source>
        <dbReference type="ARBA" id="ARBA00004286"/>
    </source>
</evidence>
<dbReference type="GO" id="GO:0005694">
    <property type="term" value="C:chromosome"/>
    <property type="evidence" value="ECO:0007669"/>
    <property type="project" value="UniProtKB-SubCell"/>
</dbReference>
<evidence type="ECO:0000256" key="6">
    <source>
        <dbReference type="SAM" id="MobiDB-lite"/>
    </source>
</evidence>
<keyword evidence="4" id="KW-0158">Chromosome</keyword>
<protein>
    <recommendedName>
        <fullName evidence="7">PBZ-type domain-containing protein</fullName>
    </recommendedName>
</protein>
<dbReference type="GO" id="GO:0005634">
    <property type="term" value="C:nucleus"/>
    <property type="evidence" value="ECO:0007669"/>
    <property type="project" value="UniProtKB-SubCell"/>
</dbReference>
<feature type="compositionally biased region" description="Basic and acidic residues" evidence="6">
    <location>
        <begin position="77"/>
        <end position="93"/>
    </location>
</feature>
<name>A0AAW2H0J5_9HYME</name>
<evidence type="ECO:0000259" key="7">
    <source>
        <dbReference type="Pfam" id="PF10283"/>
    </source>
</evidence>
<dbReference type="Proteomes" id="UP001430953">
    <property type="component" value="Unassembled WGS sequence"/>
</dbReference>
<dbReference type="Pfam" id="PF10228">
    <property type="entry name" value="HPF1"/>
    <property type="match status" value="1"/>
</dbReference>
<evidence type="ECO:0000256" key="4">
    <source>
        <dbReference type="ARBA" id="ARBA00022454"/>
    </source>
</evidence>
<evidence type="ECO:0000313" key="9">
    <source>
        <dbReference type="Proteomes" id="UP001430953"/>
    </source>
</evidence>
<proteinExistence type="inferred from homology"/>
<feature type="compositionally biased region" description="Basic and acidic residues" evidence="6">
    <location>
        <begin position="48"/>
        <end position="64"/>
    </location>
</feature>
<dbReference type="Pfam" id="PF10283">
    <property type="entry name" value="zf-CCHH"/>
    <property type="match status" value="1"/>
</dbReference>
<comment type="similarity">
    <text evidence="3">Belongs to the HPF1 family.</text>
</comment>
<feature type="region of interest" description="Disordered" evidence="6">
    <location>
        <begin position="27"/>
        <end position="112"/>
    </location>
</feature>
<dbReference type="InterPro" id="IPR019406">
    <property type="entry name" value="APLF_PBZ"/>
</dbReference>
<dbReference type="PANTHER" id="PTHR13386:SF1">
    <property type="entry name" value="HISTONE PARYLATION FACTOR 1"/>
    <property type="match status" value="1"/>
</dbReference>
<keyword evidence="9" id="KW-1185">Reference proteome</keyword>
<comment type="subcellular location">
    <subcellularLocation>
        <location evidence="2">Chromosome</location>
    </subcellularLocation>
    <subcellularLocation>
        <location evidence="1">Nucleus</location>
    </subcellularLocation>
</comment>
<dbReference type="GO" id="GO:0072572">
    <property type="term" value="F:poly-ADP-D-ribose binding"/>
    <property type="evidence" value="ECO:0007669"/>
    <property type="project" value="TreeGrafter"/>
</dbReference>
<accession>A0AAW2H0J5</accession>
<reference evidence="8 9" key="1">
    <citation type="submission" date="2023-03" db="EMBL/GenBank/DDBJ databases">
        <title>High recombination rates correlate with genetic variation in Cardiocondyla obscurior ants.</title>
        <authorList>
            <person name="Errbii M."/>
        </authorList>
    </citation>
    <scope>NUCLEOTIDE SEQUENCE [LARGE SCALE GENOMIC DNA]</scope>
    <source>
        <strain evidence="8">Alpha-2009</strain>
        <tissue evidence="8">Whole body</tissue>
    </source>
</reference>
<evidence type="ECO:0000256" key="5">
    <source>
        <dbReference type="ARBA" id="ARBA00023242"/>
    </source>
</evidence>
<keyword evidence="5" id="KW-0539">Nucleus</keyword>
<evidence type="ECO:0000313" key="8">
    <source>
        <dbReference type="EMBL" id="KAL0133091.1"/>
    </source>
</evidence>
<dbReference type="EMBL" id="JADYXP020000001">
    <property type="protein sequence ID" value="KAL0133091.1"/>
    <property type="molecule type" value="Genomic_DNA"/>
</dbReference>
<evidence type="ECO:0000256" key="3">
    <source>
        <dbReference type="ARBA" id="ARBA00010803"/>
    </source>
</evidence>